<evidence type="ECO:0008006" key="12">
    <source>
        <dbReference type="Google" id="ProtNLM"/>
    </source>
</evidence>
<dbReference type="PANTHER" id="PTHR12616">
    <property type="entry name" value="VACUOLAR PROTEIN SORTING VPS41"/>
    <property type="match status" value="1"/>
</dbReference>
<organism evidence="10 11">
    <name type="scientific">Stephania japonica</name>
    <dbReference type="NCBI Taxonomy" id="461633"/>
    <lineage>
        <taxon>Eukaryota</taxon>
        <taxon>Viridiplantae</taxon>
        <taxon>Streptophyta</taxon>
        <taxon>Embryophyta</taxon>
        <taxon>Tracheophyta</taxon>
        <taxon>Spermatophyta</taxon>
        <taxon>Magnoliopsida</taxon>
        <taxon>Ranunculales</taxon>
        <taxon>Menispermaceae</taxon>
        <taxon>Menispermoideae</taxon>
        <taxon>Cissampelideae</taxon>
        <taxon>Stephania</taxon>
    </lineage>
</organism>
<feature type="compositionally biased region" description="Low complexity" evidence="7">
    <location>
        <begin position="77"/>
        <end position="87"/>
    </location>
</feature>
<evidence type="ECO:0000256" key="2">
    <source>
        <dbReference type="ARBA" id="ARBA00022448"/>
    </source>
</evidence>
<dbReference type="InterPro" id="IPR036322">
    <property type="entry name" value="WD40_repeat_dom_sf"/>
</dbReference>
<dbReference type="PROSITE" id="PS50236">
    <property type="entry name" value="CHCR"/>
    <property type="match status" value="1"/>
</dbReference>
<comment type="similarity">
    <text evidence="1">Belongs to the VPS8 family.</text>
</comment>
<evidence type="ECO:0000256" key="1">
    <source>
        <dbReference type="ARBA" id="ARBA00009422"/>
    </source>
</evidence>
<keyword evidence="2" id="KW-0813">Transport</keyword>
<dbReference type="GO" id="GO:0034058">
    <property type="term" value="P:endosomal vesicle fusion"/>
    <property type="evidence" value="ECO:0007669"/>
    <property type="project" value="TreeGrafter"/>
</dbReference>
<accession>A0AAP0PM62</accession>
<dbReference type="GO" id="GO:0006623">
    <property type="term" value="P:protein targeting to vacuole"/>
    <property type="evidence" value="ECO:0007669"/>
    <property type="project" value="InterPro"/>
</dbReference>
<dbReference type="Pfam" id="PF23410">
    <property type="entry name" value="Beta-prop_VPS8"/>
    <property type="match status" value="1"/>
</dbReference>
<evidence type="ECO:0000313" key="11">
    <source>
        <dbReference type="Proteomes" id="UP001417504"/>
    </source>
</evidence>
<dbReference type="EMBL" id="JBBNAE010000002">
    <property type="protein sequence ID" value="KAK9145826.1"/>
    <property type="molecule type" value="Genomic_DNA"/>
</dbReference>
<dbReference type="GO" id="GO:0016624">
    <property type="term" value="F:oxidoreductase activity, acting on the aldehyde or oxo group of donors, disulfide as acceptor"/>
    <property type="evidence" value="ECO:0007669"/>
    <property type="project" value="InterPro"/>
</dbReference>
<dbReference type="InterPro" id="IPR015943">
    <property type="entry name" value="WD40/YVTN_repeat-like_dom_sf"/>
</dbReference>
<evidence type="ECO:0000259" key="8">
    <source>
        <dbReference type="Pfam" id="PF00676"/>
    </source>
</evidence>
<feature type="region of interest" description="Disordered" evidence="7">
    <location>
        <begin position="168"/>
        <end position="192"/>
    </location>
</feature>
<dbReference type="InterPro" id="IPR045111">
    <property type="entry name" value="Vps41/Vps8"/>
</dbReference>
<protein>
    <recommendedName>
        <fullName evidence="12">Vacuolar protein sorting-associated protein 8 central domain-containing protein</fullName>
    </recommendedName>
</protein>
<evidence type="ECO:0000256" key="3">
    <source>
        <dbReference type="ARBA" id="ARBA00022927"/>
    </source>
</evidence>
<reference evidence="10 11" key="1">
    <citation type="submission" date="2024-01" db="EMBL/GenBank/DDBJ databases">
        <title>Genome assemblies of Stephania.</title>
        <authorList>
            <person name="Yang L."/>
        </authorList>
    </citation>
    <scope>NUCLEOTIDE SEQUENCE [LARGE SCALE GENOMIC DNA]</scope>
    <source>
        <strain evidence="10">QJT</strain>
        <tissue evidence="10">Leaf</tissue>
    </source>
</reference>
<evidence type="ECO:0000256" key="6">
    <source>
        <dbReference type="SAM" id="Coils"/>
    </source>
</evidence>
<evidence type="ECO:0000256" key="4">
    <source>
        <dbReference type="ARBA" id="ARBA00023002"/>
    </source>
</evidence>
<dbReference type="InterPro" id="IPR029061">
    <property type="entry name" value="THDP-binding"/>
</dbReference>
<keyword evidence="6" id="KW-0175">Coiled coil</keyword>
<comment type="caution">
    <text evidence="10">The sequence shown here is derived from an EMBL/GenBank/DDBJ whole genome shotgun (WGS) entry which is preliminary data.</text>
</comment>
<dbReference type="SUPFAM" id="SSF50978">
    <property type="entry name" value="WD40 repeat-like"/>
    <property type="match status" value="1"/>
</dbReference>
<gene>
    <name evidence="10" type="ORF">Sjap_005729</name>
</gene>
<feature type="repeat" description="CHCR" evidence="5">
    <location>
        <begin position="1443"/>
        <end position="1600"/>
    </location>
</feature>
<dbReference type="SUPFAM" id="SSF52518">
    <property type="entry name" value="Thiamin diphosphate-binding fold (THDP-binding)"/>
    <property type="match status" value="2"/>
</dbReference>
<keyword evidence="11" id="KW-1185">Reference proteome</keyword>
<dbReference type="InterPro" id="IPR001017">
    <property type="entry name" value="DH_E1"/>
</dbReference>
<dbReference type="PANTHER" id="PTHR12616:SF8">
    <property type="entry name" value="VACUOLAR PROTEIN SORTING-ASSOCIATED PROTEIN 8 HOMOLOG"/>
    <property type="match status" value="1"/>
</dbReference>
<feature type="compositionally biased region" description="Low complexity" evidence="7">
    <location>
        <begin position="44"/>
        <end position="69"/>
    </location>
</feature>
<dbReference type="GO" id="GO:0005770">
    <property type="term" value="C:late endosome"/>
    <property type="evidence" value="ECO:0007669"/>
    <property type="project" value="TreeGrafter"/>
</dbReference>
<feature type="domain" description="Vacuolar protein sorting-associated protein 8 central" evidence="9">
    <location>
        <begin position="995"/>
        <end position="1179"/>
    </location>
</feature>
<sequence length="2059" mass="229143">MALDLDSFLELHNTDDEEDDEEQSKPFINGVPRLTLDEIILNNDSDSSSSSSSPPPSSSIKFSPKTPISRPRDDDSSVSSRETNNSSINRISRTDDDGESKTLNSVPSDGGIEELKSHLIGRRKPSPKPGDALAAAAAASRAVTSHAAAIKWRRASSGGGLERVLSSSEVGSSVDEVESGLDSTGNVSSGGGLGIPQLDGKLSDGSEKVGIFLSNSVEERVNVGEFKGEGLGEVSIDEVRASCEQGISTEVGETFEVNGSALHSEEHVKSLASSECIESNSNAGDDSKVLVPTDDFNEQAHSFDGGETLKLDDDPSFSNCVSVEKENLPSTTAYEEIEKVEENSMSMRLETQDLVKSMQHDITDGEVILEVDDDISKSDTNESLVHLDGKRRDKRLGKKSRSFIKPLELAEELEKKHASFGLHWEEGAAAQPMRLEGIRRGPPAVGYLEIDTDNAFTRMLSSQAFRRDHGSAQVLAVHANFIAVGMSKGLVAVVPSKYDAHNADYMDAKMLMLVPQGDMSHSPATSMCFNQRGDLLLVGYGNGRLIVWDVPRATVAKAIVGEHKDPVVHTLFLGQDSQITRQFKAVTGDNKGFVLLHSFSVIPLIGFNIKTELLLDGKKTGIVLSASSLLIDDSGSGSMPIQGNAAASPGGIGSMMGGVLFSEGPSLVEEGVVVFVTYQHALVFRLSPKIEIYAQLSKPDGARDGSMPYTAWKFMKQPRGSSSGTIPTEAFEKVSLLAIAWDRKVRVAKLVKSELNKSVLKVYKDWSLDSPAIGVAWLDDQMLVVLTVKGQLCLFSKEGNELHRTSFSNDGSGVDHLFAYHTHFHNIFENPEKAYHNCVAVRGATVYILGPMHLVVSRLLPWKERIQVLRRAGDWMGALEMAMRLYDGNAHGVIDLPRTLGAIQDVIMPYLVELILSYVDEVFSYISVAFANQLGRGEEVHEQHSKSSTHHLEMEDQFARVGGVAVEFCVHIKRIDILFDEIFSKFVTVQHGGTFLELLEPYILKDMLGCLPPEIMQALVEHYSKKGWLQRVEQCVLHMDISSLDFNQVVRLCREHGLYSALIYLFNKGLDDFKTPLEELLLLLHDGQRENAAAIGYKALVYLKYSFSGLAFPPGQGVLPSSRLPSLRKELMLFVLENSNAMNSQLAKSFKLPISSCPNLYHLLWLDTEATLEVLRYAFVDDEVLNPGHGLLDVNVEDGKDNIDNTENLDLIVQNTINTLICIVDVAISRGDDFSSTDDTGPTWPSRKDIGHLLEFIANFVACRRAIISKDILSHILKFLTSENDDVSHSIPKFDTEKLLLKRREKQVLELLKVVPEVDWDSSYVLHLCERVQFYQVCGYIYTTMHQYVAALDSYMKDLDEPSHAFSFINDILLRLRDAESVTFQSAVIDRISKLVELSREGTFLLVINHFNKDSELILSQLRSQPKSLFLYLKTIIEVHLSGKLNFSCLENVIVMDVRNKSKRKDQSDELKAFMERISDFPKLIRENPVLINDDMVELYLKLLCQYERDSVLKFLEKFENYRLEHCLRLCQEYGVTDAAAFLLERVGDVGNALSHTLSDLNERLSMLDSSVESIVSDPSFHRLTDVEQLNRTLRIPEVNAVFRILHASIGLCQRNTQRLDPDESEFLWFHLLDSFCEPLRGACDVKMDSDLNGQGTGMVAERLGIQGKTGAAYKWRISKSRKGALLLRRIFSQFIREIVQGMIGYVRLPTVMAKLLTDNGDQEFGDFKLTILNMLGTYNFERSILDTAKSLIEDDTYYTMSLLKKGASHGYAPRNLVCCICDGSLTKSYSTLIAIINRYHAQRIGCRSQLTKLSIMFLAATKVCLLRLATSDPEIWKKGPAFGMPGVHVDGMDVLKVREVALEAIGRARRGEGPTLVECETYRSYCLLLHLVEFMIVIKIDFTPHLVLVLGVGVMYKCSTLSKPMDFYMLSKQNDLRLVFEDLVGLAVESRPVCLPRAYKSRHRHVSEKDHYSKRDPIVALKKYMIENNLANEGELKAIEKKIDELVEEAVEFADASPVPSRSQLLENVFADPKGFGIGPDGKYRCEDPKFTEGTAHV</sequence>
<dbReference type="GO" id="GO:0030897">
    <property type="term" value="C:HOPS complex"/>
    <property type="evidence" value="ECO:0007669"/>
    <property type="project" value="TreeGrafter"/>
</dbReference>
<proteinExistence type="inferred from homology"/>
<dbReference type="Gene3D" id="3.40.50.970">
    <property type="match status" value="2"/>
</dbReference>
<dbReference type="Pfam" id="PF12816">
    <property type="entry name" value="TPR_Vps8"/>
    <property type="match status" value="1"/>
</dbReference>
<dbReference type="InterPro" id="IPR025941">
    <property type="entry name" value="Vps8_central_dom"/>
</dbReference>
<feature type="region of interest" description="Disordered" evidence="7">
    <location>
        <begin position="1"/>
        <end position="137"/>
    </location>
</feature>
<feature type="domain" description="Dehydrogenase E1 component" evidence="8">
    <location>
        <begin position="1964"/>
        <end position="2021"/>
    </location>
</feature>
<dbReference type="Pfam" id="PF00676">
    <property type="entry name" value="E1_dh"/>
    <property type="match status" value="2"/>
</dbReference>
<evidence type="ECO:0000259" key="9">
    <source>
        <dbReference type="Pfam" id="PF12816"/>
    </source>
</evidence>
<feature type="coiled-coil region" evidence="6">
    <location>
        <begin position="1990"/>
        <end position="2017"/>
    </location>
</feature>
<name>A0AAP0PM62_9MAGN</name>
<keyword evidence="3" id="KW-0653">Protein transport</keyword>
<feature type="domain" description="Dehydrogenase E1 component" evidence="8">
    <location>
        <begin position="1830"/>
        <end position="1886"/>
    </location>
</feature>
<evidence type="ECO:0000256" key="7">
    <source>
        <dbReference type="SAM" id="MobiDB-lite"/>
    </source>
</evidence>
<dbReference type="Proteomes" id="UP001417504">
    <property type="component" value="Unassembled WGS sequence"/>
</dbReference>
<dbReference type="InterPro" id="IPR000547">
    <property type="entry name" value="Clathrin_H-chain/VPS_repeat"/>
</dbReference>
<dbReference type="Gene3D" id="2.130.10.10">
    <property type="entry name" value="YVTN repeat-like/Quinoprotein amine dehydrogenase"/>
    <property type="match status" value="1"/>
</dbReference>
<keyword evidence="4" id="KW-0560">Oxidoreductase</keyword>
<evidence type="ECO:0000313" key="10">
    <source>
        <dbReference type="EMBL" id="KAK9145826.1"/>
    </source>
</evidence>
<evidence type="ECO:0000256" key="5">
    <source>
        <dbReference type="PROSITE-ProRule" id="PRU01006"/>
    </source>
</evidence>